<dbReference type="PANTHER" id="PTHR43134">
    <property type="entry name" value="SIGNAL RECOGNITION PARTICLE RECEPTOR SUBUNIT ALPHA"/>
    <property type="match status" value="1"/>
</dbReference>
<accession>A0A7U3YKT4</accession>
<dbReference type="Pfam" id="PF00448">
    <property type="entry name" value="SRP54"/>
    <property type="match status" value="1"/>
</dbReference>
<keyword evidence="7 11" id="KW-0472">Membrane</keyword>
<protein>
    <recommendedName>
        <fullName evidence="11">Signal recognition particle receptor FtsY</fullName>
        <shortName evidence="11">SRP receptor</shortName>
        <ecNumber evidence="11">3.6.5.4</ecNumber>
    </recommendedName>
</protein>
<organism evidence="14 15">
    <name type="scientific">Desulfobulbus propionicus (strain ATCC 33891 / DSM 2032 / VKM B-1956 / 1pr3)</name>
    <dbReference type="NCBI Taxonomy" id="577650"/>
    <lineage>
        <taxon>Bacteria</taxon>
        <taxon>Pseudomonadati</taxon>
        <taxon>Thermodesulfobacteriota</taxon>
        <taxon>Desulfobulbia</taxon>
        <taxon>Desulfobulbales</taxon>
        <taxon>Desulfobulbaceae</taxon>
        <taxon>Desulfobulbus</taxon>
    </lineage>
</organism>
<dbReference type="PANTHER" id="PTHR43134:SF1">
    <property type="entry name" value="SIGNAL RECOGNITION PARTICLE RECEPTOR SUBUNIT ALPHA"/>
    <property type="match status" value="1"/>
</dbReference>
<dbReference type="RefSeq" id="WP_015723763.1">
    <property type="nucleotide sequence ID" value="NC_014972.1"/>
</dbReference>
<dbReference type="SMART" id="SM00962">
    <property type="entry name" value="SRP54"/>
    <property type="match status" value="1"/>
</dbReference>
<evidence type="ECO:0000313" key="15">
    <source>
        <dbReference type="Proteomes" id="UP000006365"/>
    </source>
</evidence>
<gene>
    <name evidence="11" type="primary">ftsY</name>
    <name evidence="14" type="ordered locus">Despr_1048</name>
</gene>
<dbReference type="InterPro" id="IPR000897">
    <property type="entry name" value="SRP54_GTPase_dom"/>
</dbReference>
<dbReference type="CDD" id="cd17874">
    <property type="entry name" value="FtsY"/>
    <property type="match status" value="1"/>
</dbReference>
<dbReference type="GO" id="GO:0005886">
    <property type="term" value="C:plasma membrane"/>
    <property type="evidence" value="ECO:0007669"/>
    <property type="project" value="UniProtKB-SubCell"/>
</dbReference>
<keyword evidence="3 11" id="KW-0963">Cytoplasm</keyword>
<dbReference type="NCBIfam" id="TIGR00064">
    <property type="entry name" value="ftsY"/>
    <property type="match status" value="1"/>
</dbReference>
<dbReference type="SMART" id="SM00963">
    <property type="entry name" value="SRP54_N"/>
    <property type="match status" value="1"/>
</dbReference>
<dbReference type="FunFam" id="1.20.120.140:FF:000002">
    <property type="entry name" value="Signal recognition particle receptor FtsY"/>
    <property type="match status" value="1"/>
</dbReference>
<dbReference type="HAMAP" id="MF_00920">
    <property type="entry name" value="FtsY"/>
    <property type="match status" value="1"/>
</dbReference>
<name>A0A7U3YKT4_DESPD</name>
<feature type="region of interest" description="Disordered" evidence="12">
    <location>
        <begin position="186"/>
        <end position="246"/>
    </location>
</feature>
<evidence type="ECO:0000313" key="14">
    <source>
        <dbReference type="EMBL" id="ADW17220.1"/>
    </source>
</evidence>
<dbReference type="GO" id="GO:0005525">
    <property type="term" value="F:GTP binding"/>
    <property type="evidence" value="ECO:0007669"/>
    <property type="project" value="UniProtKB-UniRule"/>
</dbReference>
<feature type="compositionally biased region" description="Basic and acidic residues" evidence="12">
    <location>
        <begin position="218"/>
        <end position="228"/>
    </location>
</feature>
<dbReference type="EMBL" id="CP002364">
    <property type="protein sequence ID" value="ADW17220.1"/>
    <property type="molecule type" value="Genomic_DNA"/>
</dbReference>
<keyword evidence="11" id="KW-0997">Cell inner membrane</keyword>
<reference evidence="14 15" key="1">
    <citation type="journal article" date="2011" name="Stand. Genomic Sci.">
        <title>Complete genome sequence of Desulfobulbus propionicus type strain (1pr3).</title>
        <authorList>
            <person name="Pagani I."/>
            <person name="Lapidus A."/>
            <person name="Nolan M."/>
            <person name="Lucas S."/>
            <person name="Hammon N."/>
            <person name="Deshpande S."/>
            <person name="Cheng J.F."/>
            <person name="Chertkov O."/>
            <person name="Davenport K."/>
            <person name="Tapia R."/>
            <person name="Han C."/>
            <person name="Goodwin L."/>
            <person name="Pitluck S."/>
            <person name="Liolios K."/>
            <person name="Mavromatis K."/>
            <person name="Ivanova N."/>
            <person name="Mikhailova N."/>
            <person name="Pati A."/>
            <person name="Chen A."/>
            <person name="Palaniappan K."/>
            <person name="Land M."/>
            <person name="Hauser L."/>
            <person name="Chang Y.J."/>
            <person name="Jeffries C.D."/>
            <person name="Detter J.C."/>
            <person name="Brambilla E."/>
            <person name="Kannan K.P."/>
            <person name="Djao O.D."/>
            <person name="Rohde M."/>
            <person name="Pukall R."/>
            <person name="Spring S."/>
            <person name="Goker M."/>
            <person name="Sikorski J."/>
            <person name="Woyke T."/>
            <person name="Bristow J."/>
            <person name="Eisen J.A."/>
            <person name="Markowitz V."/>
            <person name="Hugenholtz P."/>
            <person name="Kyrpides N.C."/>
            <person name="Klenk H.P."/>
        </authorList>
    </citation>
    <scope>NUCLEOTIDE SEQUENCE [LARGE SCALE GENOMIC DNA]</scope>
    <source>
        <strain evidence="15">ATCC 33891 / DSM 2032 / 1pr3</strain>
    </source>
</reference>
<evidence type="ECO:0000256" key="7">
    <source>
        <dbReference type="ARBA" id="ARBA00023136"/>
    </source>
</evidence>
<dbReference type="InterPro" id="IPR027417">
    <property type="entry name" value="P-loop_NTPase"/>
</dbReference>
<dbReference type="Proteomes" id="UP000006365">
    <property type="component" value="Chromosome"/>
</dbReference>
<feature type="region of interest" description="Disordered" evidence="12">
    <location>
        <begin position="1"/>
        <end position="26"/>
    </location>
</feature>
<dbReference type="GO" id="GO:0005737">
    <property type="term" value="C:cytoplasm"/>
    <property type="evidence" value="ECO:0007669"/>
    <property type="project" value="UniProtKB-SubCell"/>
</dbReference>
<evidence type="ECO:0000256" key="2">
    <source>
        <dbReference type="ARBA" id="ARBA00022475"/>
    </source>
</evidence>
<feature type="binding site" evidence="11">
    <location>
        <begin position="539"/>
        <end position="542"/>
    </location>
    <ligand>
        <name>GTP</name>
        <dbReference type="ChEBI" id="CHEBI:37565"/>
    </ligand>
</feature>
<evidence type="ECO:0000256" key="10">
    <source>
        <dbReference type="ARBA" id="ARBA00053570"/>
    </source>
</evidence>
<dbReference type="InterPro" id="IPR003593">
    <property type="entry name" value="AAA+_ATPase"/>
</dbReference>
<keyword evidence="6 11" id="KW-0342">GTP-binding</keyword>
<evidence type="ECO:0000256" key="1">
    <source>
        <dbReference type="ARBA" id="ARBA00004413"/>
    </source>
</evidence>
<dbReference type="EC" id="3.6.5.4" evidence="11"/>
<dbReference type="SMART" id="SM00382">
    <property type="entry name" value="AAA"/>
    <property type="match status" value="1"/>
</dbReference>
<dbReference type="Gene3D" id="3.40.50.300">
    <property type="entry name" value="P-loop containing nucleotide triphosphate hydrolases"/>
    <property type="match status" value="1"/>
</dbReference>
<evidence type="ECO:0000256" key="6">
    <source>
        <dbReference type="ARBA" id="ARBA00023134"/>
    </source>
</evidence>
<dbReference type="InterPro" id="IPR013822">
    <property type="entry name" value="Signal_recog_particl_SRP54_hlx"/>
</dbReference>
<feature type="binding site" evidence="11">
    <location>
        <begin position="475"/>
        <end position="479"/>
    </location>
    <ligand>
        <name>GTP</name>
        <dbReference type="ChEBI" id="CHEBI:37565"/>
    </ligand>
</feature>
<feature type="compositionally biased region" description="Basic residues" evidence="12">
    <location>
        <begin position="1"/>
        <end position="11"/>
    </location>
</feature>
<sequence length="592" mass="63309">MLGWFKKKFGKKPAEPEAVEPEAVASEPMLEATEEVVVHAVVPEPAVLEPIVEEPIIEQSAVPPIVVEEEAPVAATTEPAVLAVPDDVVEPEPAVSPDEEIVVEMVAAATEGGEPSVVEESVPEPVVLPADLEMVPEVEAAEEQPESIDLAPTVAEIEVVEADSALAEEREPAPEAVVAAVIEEPQSPATESPAASAVEMPEEAAFEGEPEADVSTIEEERATDRESETAAVAQEAMPPETMGEHDEATEQADTAVEPEPASVEPIVPAAPLVGRTQQKPANKSLFKRLQERLGKTRDAFIYRLDSLFLGKKEIDQDLFEQLEEILITADLGVATTLELIDGARKKVKRDQLSDPQALKAIIRDQILAYIEASEQPAELVMPEEGPFVIMVVGVNGVGKTTTIGKIAAKFVRAGQSVLLVAGDTFRAAAINQLRIWGERVGVEVIAQKPGADPSSVVFDGLEYGTSHNYDVILIDTAGRLHTSVNLMEELKKIKRVIGKKLPGAPHEVMLVLDATTGQNGISQAKLFHEAVGVTGLTLTKLDGTAKGGIVANVCRETKTPVRFIGIGEQIDDLRDFDAREFVEALFAGRAEG</sequence>
<comment type="similarity">
    <text evidence="11">Belongs to the GTP-binding SRP family. FtsY subfamily.</text>
</comment>
<evidence type="ECO:0000256" key="12">
    <source>
        <dbReference type="SAM" id="MobiDB-lite"/>
    </source>
</evidence>
<evidence type="ECO:0000256" key="3">
    <source>
        <dbReference type="ARBA" id="ARBA00022490"/>
    </source>
</evidence>
<dbReference type="PROSITE" id="PS00300">
    <property type="entry name" value="SRP54"/>
    <property type="match status" value="1"/>
</dbReference>
<comment type="function">
    <text evidence="10">Involved in targeting and insertion of nascent membrane proteins into the cytoplasmic membrane. Acts as a receptor for the complex formed by the signal recognition particle (SRP) and the ribosome-nascent chain (RNC). Interaction with SRP-RNC leads to the transfer of the RNC complex to the Sec translocase for insertion into the membrane, the hydrolysis of GTP by both Ffh and FtsY, and the dissociation of the SRP-FtsY complex into the individual components.</text>
</comment>
<proteinExistence type="inferred from homology"/>
<dbReference type="Pfam" id="PF02881">
    <property type="entry name" value="SRP54_N"/>
    <property type="match status" value="1"/>
</dbReference>
<comment type="subunit">
    <text evidence="11">Part of the signal recognition particle protein translocation system, which is composed of SRP and FtsY.</text>
</comment>
<dbReference type="AlphaFoldDB" id="A0A7U3YKT4"/>
<dbReference type="GO" id="GO:0006614">
    <property type="term" value="P:SRP-dependent cotranslational protein targeting to membrane"/>
    <property type="evidence" value="ECO:0007669"/>
    <property type="project" value="InterPro"/>
</dbReference>
<dbReference type="Gene3D" id="1.20.120.140">
    <property type="entry name" value="Signal recognition particle SRP54, nucleotide-binding domain"/>
    <property type="match status" value="1"/>
</dbReference>
<keyword evidence="2 11" id="KW-1003">Cell membrane</keyword>
<dbReference type="FunFam" id="3.40.50.300:FF:000053">
    <property type="entry name" value="Signal recognition particle receptor FtsY"/>
    <property type="match status" value="1"/>
</dbReference>
<keyword evidence="8 11" id="KW-0675">Receptor</keyword>
<feature type="compositionally biased region" description="Acidic residues" evidence="12">
    <location>
        <begin position="200"/>
        <end position="212"/>
    </location>
</feature>
<keyword evidence="5 11" id="KW-0378">Hydrolase</keyword>
<dbReference type="InterPro" id="IPR004390">
    <property type="entry name" value="SR_rcpt_FtsY"/>
</dbReference>
<dbReference type="SUPFAM" id="SSF52540">
    <property type="entry name" value="P-loop containing nucleoside triphosphate hydrolases"/>
    <property type="match status" value="1"/>
</dbReference>
<dbReference type="GO" id="GO:0003924">
    <property type="term" value="F:GTPase activity"/>
    <property type="evidence" value="ECO:0007669"/>
    <property type="project" value="UniProtKB-UniRule"/>
</dbReference>
<evidence type="ECO:0000259" key="13">
    <source>
        <dbReference type="PROSITE" id="PS00300"/>
    </source>
</evidence>
<evidence type="ECO:0000256" key="9">
    <source>
        <dbReference type="ARBA" id="ARBA00048027"/>
    </source>
</evidence>
<comment type="catalytic activity">
    <reaction evidence="9 11">
        <text>GTP + H2O = GDP + phosphate + H(+)</text>
        <dbReference type="Rhea" id="RHEA:19669"/>
        <dbReference type="ChEBI" id="CHEBI:15377"/>
        <dbReference type="ChEBI" id="CHEBI:15378"/>
        <dbReference type="ChEBI" id="CHEBI:37565"/>
        <dbReference type="ChEBI" id="CHEBI:43474"/>
        <dbReference type="ChEBI" id="CHEBI:58189"/>
        <dbReference type="EC" id="3.6.5.4"/>
    </reaction>
</comment>
<dbReference type="InterPro" id="IPR036225">
    <property type="entry name" value="SRP/SRP_N"/>
</dbReference>
<comment type="subcellular location">
    <subcellularLocation>
        <location evidence="11">Cell inner membrane</location>
        <topology evidence="11">Peripheral membrane protein</topology>
        <orientation evidence="11">Cytoplasmic side</orientation>
    </subcellularLocation>
    <subcellularLocation>
        <location evidence="11">Cytoplasm</location>
    </subcellularLocation>
    <subcellularLocation>
        <location evidence="1">Cell membrane</location>
        <topology evidence="1">Peripheral membrane protein</topology>
        <orientation evidence="1">Cytoplasmic side</orientation>
    </subcellularLocation>
</comment>
<dbReference type="KEGG" id="dpr:Despr_1048"/>
<dbReference type="SUPFAM" id="SSF47364">
    <property type="entry name" value="Domain of the SRP/SRP receptor G-proteins"/>
    <property type="match status" value="1"/>
</dbReference>
<feature type="domain" description="SRP54-type proteins GTP-binding" evidence="13">
    <location>
        <begin position="560"/>
        <end position="573"/>
    </location>
</feature>
<keyword evidence="4 11" id="KW-0547">Nucleotide-binding</keyword>
<evidence type="ECO:0000256" key="8">
    <source>
        <dbReference type="ARBA" id="ARBA00023170"/>
    </source>
</evidence>
<dbReference type="GO" id="GO:0005047">
    <property type="term" value="F:signal recognition particle binding"/>
    <property type="evidence" value="ECO:0007669"/>
    <property type="project" value="TreeGrafter"/>
</dbReference>
<evidence type="ECO:0000256" key="5">
    <source>
        <dbReference type="ARBA" id="ARBA00022801"/>
    </source>
</evidence>
<evidence type="ECO:0000256" key="4">
    <source>
        <dbReference type="ARBA" id="ARBA00022741"/>
    </source>
</evidence>
<evidence type="ECO:0000256" key="11">
    <source>
        <dbReference type="HAMAP-Rule" id="MF_00920"/>
    </source>
</evidence>
<feature type="binding site" evidence="11">
    <location>
        <begin position="393"/>
        <end position="400"/>
    </location>
    <ligand>
        <name>GTP</name>
        <dbReference type="ChEBI" id="CHEBI:37565"/>
    </ligand>
</feature>
<keyword evidence="15" id="KW-1185">Reference proteome</keyword>
<dbReference type="InterPro" id="IPR042101">
    <property type="entry name" value="SRP54_N_sf"/>
</dbReference>